<protein>
    <recommendedName>
        <fullName evidence="3">DUF1905 domain-containing protein</fullName>
    </recommendedName>
</protein>
<accession>M7XKE7</accession>
<dbReference type="OrthoDB" id="8246703at2"/>
<comment type="caution">
    <text evidence="1">The sequence shown here is derived from an EMBL/GenBank/DDBJ whole genome shotgun (WGS) entry which is preliminary data.</text>
</comment>
<keyword evidence="2" id="KW-1185">Reference proteome</keyword>
<dbReference type="STRING" id="1239962.C943_00102"/>
<evidence type="ECO:0008006" key="3">
    <source>
        <dbReference type="Google" id="ProtNLM"/>
    </source>
</evidence>
<dbReference type="AlphaFoldDB" id="M7XKE7"/>
<dbReference type="Pfam" id="PF08922">
    <property type="entry name" value="DUF1905"/>
    <property type="match status" value="1"/>
</dbReference>
<dbReference type="InterPro" id="IPR037079">
    <property type="entry name" value="AF2212/PG0164-like_sf"/>
</dbReference>
<dbReference type="EMBL" id="AMZY02000001">
    <property type="protein sequence ID" value="EMS35329.1"/>
    <property type="molecule type" value="Genomic_DNA"/>
</dbReference>
<dbReference type="Gene3D" id="2.40.30.100">
    <property type="entry name" value="AF2212/PG0164-like"/>
    <property type="match status" value="1"/>
</dbReference>
<dbReference type="RefSeq" id="WP_008623291.1">
    <property type="nucleotide sequence ID" value="NZ_AMZY02000001.1"/>
</dbReference>
<proteinExistence type="predicted"/>
<dbReference type="InParanoid" id="M7XKE7"/>
<organism evidence="1 2">
    <name type="scientific">Mariniradius saccharolyticus AK6</name>
    <dbReference type="NCBI Taxonomy" id="1239962"/>
    <lineage>
        <taxon>Bacteria</taxon>
        <taxon>Pseudomonadati</taxon>
        <taxon>Bacteroidota</taxon>
        <taxon>Cytophagia</taxon>
        <taxon>Cytophagales</taxon>
        <taxon>Cyclobacteriaceae</taxon>
        <taxon>Mariniradius</taxon>
    </lineage>
</organism>
<dbReference type="SUPFAM" id="SSF141694">
    <property type="entry name" value="AF2212/PG0164-like"/>
    <property type="match status" value="1"/>
</dbReference>
<evidence type="ECO:0000313" key="1">
    <source>
        <dbReference type="EMBL" id="EMS35329.1"/>
    </source>
</evidence>
<reference evidence="1" key="1">
    <citation type="submission" date="2013-01" db="EMBL/GenBank/DDBJ databases">
        <title>Genome assembly of Mariniradius saccharolyticus AK6.</title>
        <authorList>
            <person name="Vaidya B."/>
            <person name="Khatri I."/>
            <person name="Tanuku N.R.S."/>
            <person name="Subramanian S."/>
            <person name="Pinnaka A."/>
        </authorList>
    </citation>
    <scope>NUCLEOTIDE SEQUENCE [LARGE SCALE GENOMIC DNA]</scope>
    <source>
        <strain evidence="1">AK6</strain>
    </source>
</reference>
<name>M7XKE7_9BACT</name>
<dbReference type="Proteomes" id="UP000010953">
    <property type="component" value="Unassembled WGS sequence"/>
</dbReference>
<dbReference type="eggNOG" id="COG2002">
    <property type="taxonomic scope" value="Bacteria"/>
</dbReference>
<gene>
    <name evidence="1" type="ORF">C943_00102</name>
</gene>
<sequence>MKMELQLLVDKDCQLQKFPGKGGWTFLLFPELLVEKKTPFGMRKVSGQIDSYEFAEMTLMPFGKGVLFLPVKSEIRKKIGKGEGDWVRVRLFTEAIEETEDELMTCLKDAPLALERFLQLPEEEREMHIQSINDLKIQDRKVEKIVRLIEQLERNL</sequence>
<evidence type="ECO:0000313" key="2">
    <source>
        <dbReference type="Proteomes" id="UP000010953"/>
    </source>
</evidence>
<dbReference type="Pfam" id="PF13376">
    <property type="entry name" value="OmdA"/>
    <property type="match status" value="1"/>
</dbReference>
<dbReference type="InterPro" id="IPR015018">
    <property type="entry name" value="DUF1905"/>
</dbReference>